<evidence type="ECO:0000313" key="1">
    <source>
        <dbReference type="EMBL" id="KAJ9102009.1"/>
    </source>
</evidence>
<accession>A0ACC2VRF0</accession>
<sequence>MTFVIRTVLLERFPEGLPGWSLPLLEGIQQLGVETVQGLEAENGMEEVTRDERTPSSSPLSGSSSMMDLSSVETEDNVKEEPPEEAEGEQTAEQHFRKAIMLSKGREALPYIWLAYLYMQSEDWQLPCFHQGELLRVRISPPHEYMRDNFEVEMTAEDQNQCASIILTRRPQT</sequence>
<name>A0ACC2VRF0_9TREE</name>
<dbReference type="Proteomes" id="UP001241377">
    <property type="component" value="Unassembled WGS sequence"/>
</dbReference>
<dbReference type="EMBL" id="JASBWR010000054">
    <property type="protein sequence ID" value="KAJ9102009.1"/>
    <property type="molecule type" value="Genomic_DNA"/>
</dbReference>
<protein>
    <submittedName>
        <fullName evidence="1">Uncharacterized protein</fullName>
    </submittedName>
</protein>
<evidence type="ECO:0000313" key="2">
    <source>
        <dbReference type="Proteomes" id="UP001241377"/>
    </source>
</evidence>
<proteinExistence type="predicted"/>
<comment type="caution">
    <text evidence="1">The sequence shown here is derived from an EMBL/GenBank/DDBJ whole genome shotgun (WGS) entry which is preliminary data.</text>
</comment>
<keyword evidence="2" id="KW-1185">Reference proteome</keyword>
<gene>
    <name evidence="1" type="ORF">QFC19_004934</name>
</gene>
<reference evidence="1" key="1">
    <citation type="submission" date="2023-04" db="EMBL/GenBank/DDBJ databases">
        <title>Draft Genome sequencing of Naganishia species isolated from polar environments using Oxford Nanopore Technology.</title>
        <authorList>
            <person name="Leo P."/>
            <person name="Venkateswaran K."/>
        </authorList>
    </citation>
    <scope>NUCLEOTIDE SEQUENCE</scope>
    <source>
        <strain evidence="1">MNA-CCFEE 5261</strain>
    </source>
</reference>
<organism evidence="1 2">
    <name type="scientific">Naganishia cerealis</name>
    <dbReference type="NCBI Taxonomy" id="610337"/>
    <lineage>
        <taxon>Eukaryota</taxon>
        <taxon>Fungi</taxon>
        <taxon>Dikarya</taxon>
        <taxon>Basidiomycota</taxon>
        <taxon>Agaricomycotina</taxon>
        <taxon>Tremellomycetes</taxon>
        <taxon>Filobasidiales</taxon>
        <taxon>Filobasidiaceae</taxon>
        <taxon>Naganishia</taxon>
    </lineage>
</organism>